<organism evidence="3 4">
    <name type="scientific">Candidatus Stercoripulliclostridium pullicola</name>
    <dbReference type="NCBI Taxonomy" id="2840953"/>
    <lineage>
        <taxon>Bacteria</taxon>
        <taxon>Bacillati</taxon>
        <taxon>Bacillota</taxon>
        <taxon>Clostridia</taxon>
        <taxon>Eubacteriales</taxon>
        <taxon>Candidatus Stercoripulliclostridium</taxon>
    </lineage>
</organism>
<dbReference type="InterPro" id="IPR001387">
    <property type="entry name" value="Cro/C1-type_HTH"/>
</dbReference>
<evidence type="ECO:0000313" key="3">
    <source>
        <dbReference type="EMBL" id="MBO8423772.1"/>
    </source>
</evidence>
<comment type="caution">
    <text evidence="3">The sequence shown here is derived from an EMBL/GenBank/DDBJ whole genome shotgun (WGS) entry which is preliminary data.</text>
</comment>
<dbReference type="Pfam" id="PF01381">
    <property type="entry name" value="HTH_3"/>
    <property type="match status" value="1"/>
</dbReference>
<sequence length="66" mass="7559">MEFKDRLRELRISRNLSQMQLAKELHLSQSAVAKWELGKTEPSSSAIISLAKFFDETTDYILGLTD</sequence>
<name>A0A940DGM4_9FIRM</name>
<dbReference type="SUPFAM" id="SSF47413">
    <property type="entry name" value="lambda repressor-like DNA-binding domains"/>
    <property type="match status" value="1"/>
</dbReference>
<dbReference type="Proteomes" id="UP000727857">
    <property type="component" value="Unassembled WGS sequence"/>
</dbReference>
<reference evidence="3" key="1">
    <citation type="submission" date="2020-10" db="EMBL/GenBank/DDBJ databases">
        <authorList>
            <person name="Gilroy R."/>
        </authorList>
    </citation>
    <scope>NUCLEOTIDE SEQUENCE</scope>
    <source>
        <strain evidence="3">517</strain>
    </source>
</reference>
<dbReference type="PANTHER" id="PTHR46558:SF11">
    <property type="entry name" value="HTH-TYPE TRANSCRIPTIONAL REGULATOR XRE"/>
    <property type="match status" value="1"/>
</dbReference>
<proteinExistence type="predicted"/>
<evidence type="ECO:0000256" key="1">
    <source>
        <dbReference type="ARBA" id="ARBA00023125"/>
    </source>
</evidence>
<dbReference type="SMART" id="SM00530">
    <property type="entry name" value="HTH_XRE"/>
    <property type="match status" value="1"/>
</dbReference>
<dbReference type="PANTHER" id="PTHR46558">
    <property type="entry name" value="TRACRIPTIONAL REGULATORY PROTEIN-RELATED-RELATED"/>
    <property type="match status" value="1"/>
</dbReference>
<dbReference type="PROSITE" id="PS50943">
    <property type="entry name" value="HTH_CROC1"/>
    <property type="match status" value="1"/>
</dbReference>
<dbReference type="EMBL" id="JADINF010000048">
    <property type="protein sequence ID" value="MBO8423772.1"/>
    <property type="molecule type" value="Genomic_DNA"/>
</dbReference>
<evidence type="ECO:0000259" key="2">
    <source>
        <dbReference type="PROSITE" id="PS50943"/>
    </source>
</evidence>
<dbReference type="CDD" id="cd00093">
    <property type="entry name" value="HTH_XRE"/>
    <property type="match status" value="1"/>
</dbReference>
<dbReference type="GO" id="GO:0003677">
    <property type="term" value="F:DNA binding"/>
    <property type="evidence" value="ECO:0007669"/>
    <property type="project" value="UniProtKB-KW"/>
</dbReference>
<dbReference type="AlphaFoldDB" id="A0A940DGM4"/>
<dbReference type="InterPro" id="IPR010982">
    <property type="entry name" value="Lambda_DNA-bd_dom_sf"/>
</dbReference>
<protein>
    <submittedName>
        <fullName evidence="3">Helix-turn-helix transcriptional regulator</fullName>
    </submittedName>
</protein>
<keyword evidence="1" id="KW-0238">DNA-binding</keyword>
<accession>A0A940DGM4</accession>
<gene>
    <name evidence="3" type="ORF">IAB16_01930</name>
</gene>
<feature type="domain" description="HTH cro/C1-type" evidence="2">
    <location>
        <begin position="7"/>
        <end position="61"/>
    </location>
</feature>
<evidence type="ECO:0000313" key="4">
    <source>
        <dbReference type="Proteomes" id="UP000727857"/>
    </source>
</evidence>
<dbReference type="Gene3D" id="1.10.260.40">
    <property type="entry name" value="lambda repressor-like DNA-binding domains"/>
    <property type="match status" value="1"/>
</dbReference>
<reference evidence="3" key="2">
    <citation type="journal article" date="2021" name="PeerJ">
        <title>Extensive microbial diversity within the chicken gut microbiome revealed by metagenomics and culture.</title>
        <authorList>
            <person name="Gilroy R."/>
            <person name="Ravi A."/>
            <person name="Getino M."/>
            <person name="Pursley I."/>
            <person name="Horton D.L."/>
            <person name="Alikhan N.F."/>
            <person name="Baker D."/>
            <person name="Gharbi K."/>
            <person name="Hall N."/>
            <person name="Watson M."/>
            <person name="Adriaenssens E.M."/>
            <person name="Foster-Nyarko E."/>
            <person name="Jarju S."/>
            <person name="Secka A."/>
            <person name="Antonio M."/>
            <person name="Oren A."/>
            <person name="Chaudhuri R.R."/>
            <person name="La Ragione R."/>
            <person name="Hildebrand F."/>
            <person name="Pallen M.J."/>
        </authorList>
    </citation>
    <scope>NUCLEOTIDE SEQUENCE</scope>
    <source>
        <strain evidence="3">517</strain>
    </source>
</reference>